<protein>
    <submittedName>
        <fullName evidence="2">Uncharacterized protein</fullName>
    </submittedName>
</protein>
<comment type="caution">
    <text evidence="2">The sequence shown here is derived from an EMBL/GenBank/DDBJ whole genome shotgun (WGS) entry which is preliminary data.</text>
</comment>
<sequence length="108" mass="11786">MGRSDKSEIRTKMTPQGCESNGGFTPRAALPHTLAHRQQLLGRPSVSSRLTVLGPSDVARQSHTAHALPAMTWVPHRTKWRGCPGVQQGPQANAIPRVRRHHGAQLGF</sequence>
<dbReference type="Proteomes" id="UP000717585">
    <property type="component" value="Unassembled WGS sequence"/>
</dbReference>
<accession>A0A8J6B1V0</accession>
<keyword evidence="3" id="KW-1185">Reference proteome</keyword>
<feature type="compositionally biased region" description="Basic residues" evidence="1">
    <location>
        <begin position="97"/>
        <end position="108"/>
    </location>
</feature>
<feature type="compositionally biased region" description="Basic and acidic residues" evidence="1">
    <location>
        <begin position="1"/>
        <end position="11"/>
    </location>
</feature>
<gene>
    <name evidence="2" type="ORF">J8273_4518</name>
</gene>
<proteinExistence type="predicted"/>
<evidence type="ECO:0000256" key="1">
    <source>
        <dbReference type="SAM" id="MobiDB-lite"/>
    </source>
</evidence>
<reference evidence="2" key="1">
    <citation type="submission" date="2021-05" db="EMBL/GenBank/DDBJ databases">
        <title>A free-living protist that lacks canonical eukaryotic 1 DNA replication and segregation systems.</title>
        <authorList>
            <person name="Salas-Leiva D.E."/>
            <person name="Tromer E.C."/>
            <person name="Curtis B.A."/>
            <person name="Jerlstrom-Hultqvist J."/>
            <person name="Kolisko M."/>
            <person name="Yi Z."/>
            <person name="Salas-Leiva J.S."/>
            <person name="Gallot-Lavallee L."/>
            <person name="Kops G.J.P.L."/>
            <person name="Archibald J.M."/>
            <person name="Simpson A.G.B."/>
            <person name="Roger A.J."/>
        </authorList>
    </citation>
    <scope>NUCLEOTIDE SEQUENCE</scope>
    <source>
        <strain evidence="2">BICM</strain>
    </source>
</reference>
<feature type="compositionally biased region" description="Polar residues" evidence="1">
    <location>
        <begin position="13"/>
        <end position="23"/>
    </location>
</feature>
<feature type="region of interest" description="Disordered" evidence="1">
    <location>
        <begin position="84"/>
        <end position="108"/>
    </location>
</feature>
<evidence type="ECO:0000313" key="2">
    <source>
        <dbReference type="EMBL" id="KAG9393918.1"/>
    </source>
</evidence>
<organism evidence="2 3">
    <name type="scientific">Carpediemonas membranifera</name>
    <dbReference type="NCBI Taxonomy" id="201153"/>
    <lineage>
        <taxon>Eukaryota</taxon>
        <taxon>Metamonada</taxon>
        <taxon>Carpediemonas-like organisms</taxon>
        <taxon>Carpediemonas</taxon>
    </lineage>
</organism>
<dbReference type="AlphaFoldDB" id="A0A8J6B1V0"/>
<name>A0A8J6B1V0_9EUKA</name>
<feature type="region of interest" description="Disordered" evidence="1">
    <location>
        <begin position="1"/>
        <end position="28"/>
    </location>
</feature>
<evidence type="ECO:0000313" key="3">
    <source>
        <dbReference type="Proteomes" id="UP000717585"/>
    </source>
</evidence>
<dbReference type="EMBL" id="JAHDYR010000019">
    <property type="protein sequence ID" value="KAG9393918.1"/>
    <property type="molecule type" value="Genomic_DNA"/>
</dbReference>